<name>A0AAJ5RQ25_9BACI</name>
<gene>
    <name evidence="1" type="ORF">OU989_23155</name>
</gene>
<proteinExistence type="predicted"/>
<evidence type="ECO:0000313" key="1">
    <source>
        <dbReference type="EMBL" id="WDV09188.1"/>
    </source>
</evidence>
<dbReference type="AlphaFoldDB" id="A0AAJ5RQ25"/>
<dbReference type="KEGG" id="liu:OU989_23155"/>
<evidence type="ECO:0000313" key="2">
    <source>
        <dbReference type="Proteomes" id="UP001219585"/>
    </source>
</evidence>
<sequence length="231" mass="26493">MEKIPLAHWVETRKWVINMLVTKKRKVRSDKKVNIKPTILLDARTAIYRLSDITDTPVKDIGEYLCKEALTNKGIIDELAKHLKRDVAIDNTLYRGNPKNPSIIRRAESGECDRITIRVTVDMNNILENLAYCLGCAKARVTAALIEYAITDFSIVDDYVKGFLEEGIDKHKMKELKKLFNYVNDNESGNEYSWASMLSVIVDEVRSNTATLLNGPNEIIEEYLINNWRDN</sequence>
<dbReference type="EMBL" id="CP113528">
    <property type="protein sequence ID" value="WDV09188.1"/>
    <property type="molecule type" value="Genomic_DNA"/>
</dbReference>
<dbReference type="RefSeq" id="WP_274797411.1">
    <property type="nucleotide sequence ID" value="NZ_CP113528.1"/>
</dbReference>
<keyword evidence="1" id="KW-0614">Plasmid</keyword>
<dbReference type="Proteomes" id="UP001219585">
    <property type="component" value="Plasmid unnamed"/>
</dbReference>
<organism evidence="1 2">
    <name type="scientific">Lysinibacillus irui</name>
    <dbReference type="NCBI Taxonomy" id="2998077"/>
    <lineage>
        <taxon>Bacteria</taxon>
        <taxon>Bacillati</taxon>
        <taxon>Bacillota</taxon>
        <taxon>Bacilli</taxon>
        <taxon>Bacillales</taxon>
        <taxon>Bacillaceae</taxon>
        <taxon>Lysinibacillus</taxon>
    </lineage>
</organism>
<reference evidence="1" key="1">
    <citation type="submission" date="2022-11" db="EMBL/GenBank/DDBJ databases">
        <title>Lysinibacillus irui.</title>
        <authorList>
            <person name="Akintayo S.O."/>
        </authorList>
    </citation>
    <scope>NUCLEOTIDE SEQUENCE</scope>
    <source>
        <strain evidence="1">IRB4-01</strain>
        <plasmid evidence="1">unnamed</plasmid>
    </source>
</reference>
<geneLocation type="plasmid" evidence="1 2">
    <name>unnamed</name>
</geneLocation>
<accession>A0AAJ5RQ25</accession>
<protein>
    <submittedName>
        <fullName evidence="1">Uncharacterized protein</fullName>
    </submittedName>
</protein>